<dbReference type="EMBL" id="CP114014">
    <property type="protein sequence ID" value="XAY03361.1"/>
    <property type="molecule type" value="Genomic_DNA"/>
</dbReference>
<evidence type="ECO:0000313" key="1">
    <source>
        <dbReference type="EMBL" id="XAY03361.1"/>
    </source>
</evidence>
<name>A0AAU7AP48_9ACTN</name>
<organism evidence="1">
    <name type="scientific">Paraconexibacter sp. AEG42_29</name>
    <dbReference type="NCBI Taxonomy" id="2997339"/>
    <lineage>
        <taxon>Bacteria</taxon>
        <taxon>Bacillati</taxon>
        <taxon>Actinomycetota</taxon>
        <taxon>Thermoleophilia</taxon>
        <taxon>Solirubrobacterales</taxon>
        <taxon>Paraconexibacteraceae</taxon>
        <taxon>Paraconexibacter</taxon>
    </lineage>
</organism>
<proteinExistence type="predicted"/>
<accession>A0AAU7AP48</accession>
<protein>
    <submittedName>
        <fullName evidence="1">Uncharacterized protein</fullName>
    </submittedName>
</protein>
<gene>
    <name evidence="1" type="ORF">DSM112329_00175</name>
</gene>
<reference evidence="1" key="1">
    <citation type="submission" date="2022-12" db="EMBL/GenBank/DDBJ databases">
        <title>Paraconexibacter alkalitolerans sp. nov. and Baekduia alba sp. nov., isolated from soil and emended description of the genera Paraconexibacter (Chun et al., 2020) and Baekduia (An et al., 2020).</title>
        <authorList>
            <person name="Vieira S."/>
            <person name="Huber K.J."/>
            <person name="Geppert A."/>
            <person name="Wolf J."/>
            <person name="Neumann-Schaal M."/>
            <person name="Muesken M."/>
            <person name="Overmann J."/>
        </authorList>
    </citation>
    <scope>NUCLEOTIDE SEQUENCE</scope>
    <source>
        <strain evidence="1">AEG42_29</strain>
    </source>
</reference>
<dbReference type="AlphaFoldDB" id="A0AAU7AP48"/>
<dbReference type="KEGG" id="parq:DSM112329_00175"/>
<dbReference type="RefSeq" id="WP_354699915.1">
    <property type="nucleotide sequence ID" value="NZ_CP114014.1"/>
</dbReference>
<sequence>MMYPPWKYAHCKKCGKKVRMTACKVCKGQGKVGMSQCRNACGQKGYLCPTHGKNY</sequence>